<name>H8YVW6_9GAMM</name>
<reference evidence="1 2" key="2">
    <citation type="submission" date="2011-11" db="EMBL/GenBank/DDBJ databases">
        <authorList>
            <consortium name="US DOE Joint Genome Institute"/>
            <person name="Lucas S."/>
            <person name="Han J."/>
            <person name="Lapidus A."/>
            <person name="Cheng J.-F."/>
            <person name="Goodwin L."/>
            <person name="Pitluck S."/>
            <person name="Peters L."/>
            <person name="Ovchinnikova G."/>
            <person name="Zhang X."/>
            <person name="Detter J.C."/>
            <person name="Han C."/>
            <person name="Tapia R."/>
            <person name="Land M."/>
            <person name="Hauser L."/>
            <person name="Kyrpides N."/>
            <person name="Ivanova N."/>
            <person name="Pagani I."/>
            <person name="Vogl K."/>
            <person name="Liu Z."/>
            <person name="Overmann J."/>
            <person name="Frigaard N.-U."/>
            <person name="Bryant D."/>
            <person name="Woyke T."/>
        </authorList>
    </citation>
    <scope>NUCLEOTIDE SEQUENCE [LARGE SCALE GENOMIC DNA]</scope>
    <source>
        <strain evidence="1 2">970</strain>
    </source>
</reference>
<dbReference type="HOGENOM" id="CLU_2721045_0_0_6"/>
<evidence type="ECO:0000313" key="1">
    <source>
        <dbReference type="EMBL" id="EIC23757.1"/>
    </source>
</evidence>
<organism evidence="1 2">
    <name type="scientific">Thiorhodovibrio frisius</name>
    <dbReference type="NCBI Taxonomy" id="631362"/>
    <lineage>
        <taxon>Bacteria</taxon>
        <taxon>Pseudomonadati</taxon>
        <taxon>Pseudomonadota</taxon>
        <taxon>Gammaproteobacteria</taxon>
        <taxon>Chromatiales</taxon>
        <taxon>Chromatiaceae</taxon>
        <taxon>Thiorhodovibrio</taxon>
    </lineage>
</organism>
<accession>H8YVW6</accession>
<dbReference type="AlphaFoldDB" id="H8YVW6"/>
<evidence type="ECO:0000313" key="2">
    <source>
        <dbReference type="Proteomes" id="UP000002964"/>
    </source>
</evidence>
<protein>
    <submittedName>
        <fullName evidence="1">Uncharacterized protein</fullName>
    </submittedName>
</protein>
<gene>
    <name evidence="1" type="ORF">Thi970DRAFT_00264</name>
</gene>
<dbReference type="EMBL" id="JH603164">
    <property type="protein sequence ID" value="EIC23757.1"/>
    <property type="molecule type" value="Genomic_DNA"/>
</dbReference>
<proteinExistence type="predicted"/>
<reference evidence="2" key="1">
    <citation type="submission" date="2011-06" db="EMBL/GenBank/DDBJ databases">
        <authorList>
            <consortium name="US DOE Joint Genome Institute (JGI-PGF)"/>
            <person name="Lucas S."/>
            <person name="Han J."/>
            <person name="Lapidus A."/>
            <person name="Cheng J.-F."/>
            <person name="Goodwin L."/>
            <person name="Pitluck S."/>
            <person name="Peters L."/>
            <person name="Land M.L."/>
            <person name="Hauser L."/>
            <person name="Vogl K."/>
            <person name="Liu Z."/>
            <person name="Overmann J."/>
            <person name="Frigaard N.-U."/>
            <person name="Bryant D.A."/>
            <person name="Woyke T.J."/>
        </authorList>
    </citation>
    <scope>NUCLEOTIDE SEQUENCE [LARGE SCALE GENOMIC DNA]</scope>
    <source>
        <strain evidence="2">970</strain>
    </source>
</reference>
<dbReference type="Proteomes" id="UP000002964">
    <property type="component" value="Unassembled WGS sequence"/>
</dbReference>
<keyword evidence="2" id="KW-1185">Reference proteome</keyword>
<sequence length="72" mass="8227">MIRELLWPEDRVDHIARHDVSPEEFEEVCFGCSLVLRTKSTGVNPVYHGGENDDAFTTDRFSVRTGRFLANS</sequence>